<dbReference type="InParanoid" id="A0A6P8Q051"/>
<keyword evidence="7" id="KW-0371">Homeobox</keyword>
<dbReference type="PROSITE" id="PS00028">
    <property type="entry name" value="ZINC_FINGER_C2H2_1"/>
    <property type="match status" value="4"/>
</dbReference>
<keyword evidence="5" id="KW-0862">Zinc</keyword>
<gene>
    <name evidence="13" type="primary">LOC117357245</name>
</gene>
<evidence type="ECO:0000256" key="2">
    <source>
        <dbReference type="ARBA" id="ARBA00022723"/>
    </source>
</evidence>
<dbReference type="GO" id="GO:0000122">
    <property type="term" value="P:negative regulation of transcription by RNA polymerase II"/>
    <property type="evidence" value="ECO:0007669"/>
    <property type="project" value="UniProtKB-ARBA"/>
</dbReference>
<keyword evidence="8" id="KW-0539">Nucleus</keyword>
<feature type="compositionally biased region" description="Basic and acidic residues" evidence="10">
    <location>
        <begin position="684"/>
        <end position="696"/>
    </location>
</feature>
<feature type="domain" description="C2H2-type" evidence="11">
    <location>
        <begin position="865"/>
        <end position="892"/>
    </location>
</feature>
<evidence type="ECO:0000256" key="10">
    <source>
        <dbReference type="SAM" id="MobiDB-lite"/>
    </source>
</evidence>
<feature type="compositionally biased region" description="Low complexity" evidence="10">
    <location>
        <begin position="352"/>
        <end position="374"/>
    </location>
</feature>
<keyword evidence="4 9" id="KW-0863">Zinc-finger</keyword>
<evidence type="ECO:0000256" key="8">
    <source>
        <dbReference type="ARBA" id="ARBA00023242"/>
    </source>
</evidence>
<feature type="domain" description="C2H2-type" evidence="11">
    <location>
        <begin position="311"/>
        <end position="338"/>
    </location>
</feature>
<evidence type="ECO:0000313" key="12">
    <source>
        <dbReference type="Proteomes" id="UP000515159"/>
    </source>
</evidence>
<dbReference type="GeneID" id="117357245"/>
<evidence type="ECO:0000256" key="1">
    <source>
        <dbReference type="ARBA" id="ARBA00004123"/>
    </source>
</evidence>
<keyword evidence="2" id="KW-0479">Metal-binding</keyword>
<dbReference type="InterPro" id="IPR013087">
    <property type="entry name" value="Znf_C2H2_type"/>
</dbReference>
<feature type="region of interest" description="Disordered" evidence="10">
    <location>
        <begin position="321"/>
        <end position="380"/>
    </location>
</feature>
<feature type="domain" description="C2H2-type" evidence="11">
    <location>
        <begin position="837"/>
        <end position="864"/>
    </location>
</feature>
<feature type="region of interest" description="Disordered" evidence="10">
    <location>
        <begin position="669"/>
        <end position="696"/>
    </location>
</feature>
<dbReference type="KEGG" id="gsh:117357245"/>
<feature type="region of interest" description="Disordered" evidence="10">
    <location>
        <begin position="140"/>
        <end position="176"/>
    </location>
</feature>
<dbReference type="InterPro" id="IPR051574">
    <property type="entry name" value="ZnF_E-box_Homeobox"/>
</dbReference>
<dbReference type="OrthoDB" id="427030at2759"/>
<feature type="compositionally biased region" description="Polar residues" evidence="10">
    <location>
        <begin position="962"/>
        <end position="972"/>
    </location>
</feature>
<dbReference type="InterPro" id="IPR036236">
    <property type="entry name" value="Znf_C2H2_sf"/>
</dbReference>
<reference evidence="13" key="1">
    <citation type="submission" date="2025-08" db="UniProtKB">
        <authorList>
            <consortium name="RefSeq"/>
        </authorList>
    </citation>
    <scope>IDENTIFICATION</scope>
</reference>
<feature type="compositionally biased region" description="Polar residues" evidence="10">
    <location>
        <begin position="943"/>
        <end position="952"/>
    </location>
</feature>
<organism evidence="12 13">
    <name type="scientific">Geotrypetes seraphini</name>
    <name type="common">Gaboon caecilian</name>
    <name type="synonym">Caecilia seraphini</name>
    <dbReference type="NCBI Taxonomy" id="260995"/>
    <lineage>
        <taxon>Eukaryota</taxon>
        <taxon>Metazoa</taxon>
        <taxon>Chordata</taxon>
        <taxon>Craniata</taxon>
        <taxon>Vertebrata</taxon>
        <taxon>Euteleostomi</taxon>
        <taxon>Amphibia</taxon>
        <taxon>Gymnophiona</taxon>
        <taxon>Geotrypetes</taxon>
    </lineage>
</organism>
<dbReference type="PANTHER" id="PTHR24391">
    <property type="entry name" value="HISTONE H4 TRANSCRIPTION FACTOR-RELATED"/>
    <property type="match status" value="1"/>
</dbReference>
<dbReference type="FunFam" id="3.30.160.60:FF:000013">
    <property type="entry name" value="Putative zinc finger E-box-binding homeobox 2"/>
    <property type="match status" value="2"/>
</dbReference>
<evidence type="ECO:0000256" key="3">
    <source>
        <dbReference type="ARBA" id="ARBA00022737"/>
    </source>
</evidence>
<feature type="compositionally biased region" description="Polar residues" evidence="10">
    <location>
        <begin position="985"/>
        <end position="997"/>
    </location>
</feature>
<sequence>MCMRERERNSEREETGFQPRSSNAESLSACCQLKPCASIPYSCSHHRMEEEPRGTRRKQAKPRRNHGLHGKAPEHGENGEAPKPSVMEENRVNEATDVTSWLPPTTGTTRQPSLPPAYMDWVSAEHMWRIQINADRQQSENGGNILKGRLAPEEGVEDEEEEEKRSPEQFMDYIPPNSTTVIYPEVPDEGNQCRSPEPMALQDGFACLLRCPYCERGYRCQASLNNHVWHNHGRQETFVCSLCGCMVHCKSHLEQHMTTHAAPGSVSAHNQHVGDQSTEDRKFKCSECGKAFKYKHHLKEHLRIHSGEKPYECPKCKKRFSHSGSYSSHLSNKKCLPPETATNKMTDEPRKSSSPVSTSCSASPAHSSISPHSSQDTGHQQTNGLLIQDYKTRNGSLHCSDAIKNFAWLGVHVSVLQNTMQGLPIDLEPQPVYSLPGENPVHLLQHISHRRGKKSYCDSTSNLKTGKENGLGACAETGLWKASSFEMGHGCQAGGDPAEATVYLRNPKFCAKGNKVSFGGLQSHGKHTSPEDNYTGEQEIPLSIQTTENNFQVESGRMTPICAKRTTLSSLQRVGKNCMNNREVDWRQCSLPRVYEKRKLYDLGLDLASTRTLKSFPEITEPQMVEDTQNTSTNSTAVASQVHHNHFLPAFNLPRSSINGLHCTPKISASKETQAEPLDLSLPKSEKEAHASLSVKDRANSAAQIQAMEDKLFHMDNNKSHNQSTKMMLKYNSLYPDSPYSTLCGFLPSALNNLLQERCPVLQMNPELQDLQFLPCMTYLYRAESAHMSCKLQEKQVLLEELFNRGETELPVLPDEGMEGESTLVRKRLRRTEEGLYACDLCDKTFHKSSSLLRHKYEHTGKRPHQCKTCQKAFKHKHHLIEHLRLHSGEKPYQCKKCGKRFSHSGSYSQHMNHRYAYCRKESKSLLEEGNGALTNMEECPELTSSPGNQSGESEHELDHMGNQSGESQLGRQSELDNHNEQTEDCQFNNQSGSRQPKLSFLGDQSEDPQTKLNFPDNQLGCNQLKDQSGD</sequence>
<dbReference type="PANTHER" id="PTHR24391:SF28">
    <property type="entry name" value="ZINC FINGER E-BOX-BINDING HOMEOBOX 2"/>
    <property type="match status" value="1"/>
</dbReference>
<accession>A0A6P8Q051</accession>
<dbReference type="FunFam" id="3.30.160.60:FF:000082">
    <property type="entry name" value="Putative zinc finger E-box-binding homeobox 2"/>
    <property type="match status" value="1"/>
</dbReference>
<evidence type="ECO:0000313" key="13">
    <source>
        <dbReference type="RefSeq" id="XP_033793507.1"/>
    </source>
</evidence>
<dbReference type="GO" id="GO:0008270">
    <property type="term" value="F:zinc ion binding"/>
    <property type="evidence" value="ECO:0007669"/>
    <property type="project" value="UniProtKB-KW"/>
</dbReference>
<dbReference type="Pfam" id="PF00096">
    <property type="entry name" value="zf-C2H2"/>
    <property type="match status" value="3"/>
</dbReference>
<proteinExistence type="predicted"/>
<feature type="compositionally biased region" description="Basic residues" evidence="10">
    <location>
        <begin position="55"/>
        <end position="69"/>
    </location>
</feature>
<feature type="compositionally biased region" description="Polar residues" evidence="10">
    <location>
        <begin position="1011"/>
        <end position="1031"/>
    </location>
</feature>
<dbReference type="Gene3D" id="3.30.160.60">
    <property type="entry name" value="Classic Zinc Finger"/>
    <property type="match status" value="6"/>
</dbReference>
<evidence type="ECO:0000256" key="6">
    <source>
        <dbReference type="ARBA" id="ARBA00023125"/>
    </source>
</evidence>
<dbReference type="GO" id="GO:0000978">
    <property type="term" value="F:RNA polymerase II cis-regulatory region sequence-specific DNA binding"/>
    <property type="evidence" value="ECO:0007669"/>
    <property type="project" value="TreeGrafter"/>
</dbReference>
<dbReference type="FunFam" id="3.30.160.60:FF:000045">
    <property type="entry name" value="ZFP69 zinc finger protein B"/>
    <property type="match status" value="1"/>
</dbReference>
<keyword evidence="6" id="KW-0238">DNA-binding</keyword>
<keyword evidence="12" id="KW-1185">Reference proteome</keyword>
<evidence type="ECO:0000256" key="9">
    <source>
        <dbReference type="PROSITE-ProRule" id="PRU00042"/>
    </source>
</evidence>
<feature type="domain" description="C2H2-type" evidence="11">
    <location>
        <begin position="283"/>
        <end position="310"/>
    </location>
</feature>
<dbReference type="SMART" id="SM00355">
    <property type="entry name" value="ZnF_C2H2"/>
    <property type="match status" value="7"/>
</dbReference>
<feature type="region of interest" description="Disordered" evidence="10">
    <location>
        <begin position="1"/>
        <end position="25"/>
    </location>
</feature>
<dbReference type="RefSeq" id="XP_033793507.1">
    <property type="nucleotide sequence ID" value="XM_033937616.1"/>
</dbReference>
<keyword evidence="3" id="KW-0677">Repeat</keyword>
<dbReference type="Proteomes" id="UP000515159">
    <property type="component" value="Chromosome 3"/>
</dbReference>
<evidence type="ECO:0000256" key="7">
    <source>
        <dbReference type="ARBA" id="ARBA00023155"/>
    </source>
</evidence>
<dbReference type="PROSITE" id="PS50157">
    <property type="entry name" value="ZINC_FINGER_C2H2_2"/>
    <property type="match status" value="6"/>
</dbReference>
<dbReference type="SUPFAM" id="SSF57667">
    <property type="entry name" value="beta-beta-alpha zinc fingers"/>
    <property type="match status" value="3"/>
</dbReference>
<comment type="subcellular location">
    <subcellularLocation>
        <location evidence="1">Nucleus</location>
    </subcellularLocation>
</comment>
<feature type="region of interest" description="Disordered" evidence="10">
    <location>
        <begin position="46"/>
        <end position="85"/>
    </location>
</feature>
<evidence type="ECO:0000256" key="4">
    <source>
        <dbReference type="ARBA" id="ARBA00022771"/>
    </source>
</evidence>
<dbReference type="GO" id="GO:0005634">
    <property type="term" value="C:nucleus"/>
    <property type="evidence" value="ECO:0007669"/>
    <property type="project" value="UniProtKB-SubCell"/>
</dbReference>
<dbReference type="AlphaFoldDB" id="A0A6P8Q051"/>
<evidence type="ECO:0000256" key="5">
    <source>
        <dbReference type="ARBA" id="ARBA00022833"/>
    </source>
</evidence>
<feature type="domain" description="C2H2-type" evidence="11">
    <location>
        <begin position="893"/>
        <end position="921"/>
    </location>
</feature>
<feature type="domain" description="C2H2-type" evidence="11">
    <location>
        <begin position="238"/>
        <end position="265"/>
    </location>
</feature>
<feature type="compositionally biased region" description="Basic and acidic residues" evidence="10">
    <location>
        <begin position="1"/>
        <end position="15"/>
    </location>
</feature>
<name>A0A6P8Q051_GEOSA</name>
<feature type="compositionally biased region" description="Basic and acidic residues" evidence="10">
    <location>
        <begin position="71"/>
        <end position="85"/>
    </location>
</feature>
<protein>
    <submittedName>
        <fullName evidence="13">Zinc finger E-box-binding homeobox 2-like</fullName>
    </submittedName>
</protein>
<dbReference type="FunFam" id="3.30.160.60:FF:000744">
    <property type="entry name" value="zinc finger E-box-binding homeobox 1"/>
    <property type="match status" value="1"/>
</dbReference>
<evidence type="ECO:0000259" key="11">
    <source>
        <dbReference type="PROSITE" id="PS50157"/>
    </source>
</evidence>
<feature type="region of interest" description="Disordered" evidence="10">
    <location>
        <begin position="938"/>
        <end position="1031"/>
    </location>
</feature>
<dbReference type="GO" id="GO:0000981">
    <property type="term" value="F:DNA-binding transcription factor activity, RNA polymerase II-specific"/>
    <property type="evidence" value="ECO:0007669"/>
    <property type="project" value="TreeGrafter"/>
</dbReference>